<dbReference type="RefSeq" id="WP_012792256.1">
    <property type="nucleotide sequence ID" value="NC_013132.1"/>
</dbReference>
<dbReference type="EMBL" id="CP001699">
    <property type="protein sequence ID" value="ACU62088.1"/>
    <property type="molecule type" value="Genomic_DNA"/>
</dbReference>
<evidence type="ECO:0000313" key="2">
    <source>
        <dbReference type="Proteomes" id="UP000002215"/>
    </source>
</evidence>
<dbReference type="AlphaFoldDB" id="A0A979GTH8"/>
<accession>A0A979GTH8</accession>
<gene>
    <name evidence="1" type="ordered locus">Cpin_4649</name>
</gene>
<sequence length="114" mass="13083">MLTAYPHSDLAANHHRLLQAGEGKVLDLHKEESIKRLKDLTKPNSGYQFFYSATRDKDARQKLVREYGTSIKEYSKTHYGGNFVFGIRVEAGQLYGTFSYEKQTSGVLFYNIIK</sequence>
<name>A0A979GTH8_CHIPD</name>
<reference evidence="1 2" key="2">
    <citation type="journal article" date="2010" name="Stand. Genomic Sci.">
        <title>Complete genome sequence of Chitinophaga pinensis type strain (UQM 2034).</title>
        <authorList>
            <person name="Glavina Del Rio T."/>
            <person name="Abt B."/>
            <person name="Spring S."/>
            <person name="Lapidus A."/>
            <person name="Nolan M."/>
            <person name="Tice H."/>
            <person name="Copeland A."/>
            <person name="Cheng J.F."/>
            <person name="Chen F."/>
            <person name="Bruce D."/>
            <person name="Goodwin L."/>
            <person name="Pitluck S."/>
            <person name="Ivanova N."/>
            <person name="Mavromatis K."/>
            <person name="Mikhailova N."/>
            <person name="Pati A."/>
            <person name="Chen A."/>
            <person name="Palaniappan K."/>
            <person name="Land M."/>
            <person name="Hauser L."/>
            <person name="Chang Y.J."/>
            <person name="Jeffries C.D."/>
            <person name="Chain P."/>
            <person name="Saunders E."/>
            <person name="Detter J.C."/>
            <person name="Brettin T."/>
            <person name="Rohde M."/>
            <person name="Goker M."/>
            <person name="Bristow J."/>
            <person name="Eisen J.A."/>
            <person name="Markowitz V."/>
            <person name="Hugenholtz P."/>
            <person name="Kyrpides N.C."/>
            <person name="Klenk H.P."/>
            <person name="Lucas S."/>
        </authorList>
    </citation>
    <scope>NUCLEOTIDE SEQUENCE [LARGE SCALE GENOMIC DNA]</scope>
    <source>
        <strain evidence="2">ATCC 43595 / DSM 2588 / LMG 13176 / NBRC 15968 / NCIMB 11800 / UQM 2034</strain>
    </source>
</reference>
<evidence type="ECO:0000313" key="1">
    <source>
        <dbReference type="EMBL" id="ACU62088.1"/>
    </source>
</evidence>
<organism evidence="1 2">
    <name type="scientific">Chitinophaga pinensis (strain ATCC 43595 / DSM 2588 / LMG 13176 / NBRC 15968 / NCIMB 11800 / UQM 2034)</name>
    <dbReference type="NCBI Taxonomy" id="485918"/>
    <lineage>
        <taxon>Bacteria</taxon>
        <taxon>Pseudomonadati</taxon>
        <taxon>Bacteroidota</taxon>
        <taxon>Chitinophagia</taxon>
        <taxon>Chitinophagales</taxon>
        <taxon>Chitinophagaceae</taxon>
        <taxon>Chitinophaga</taxon>
    </lineage>
</organism>
<reference evidence="2" key="1">
    <citation type="submission" date="2009-08" db="EMBL/GenBank/DDBJ databases">
        <title>The complete genome of Chitinophaga pinensis DSM 2588.</title>
        <authorList>
            <consortium name="US DOE Joint Genome Institute (JGI-PGF)"/>
            <person name="Lucas S."/>
            <person name="Copeland A."/>
            <person name="Lapidus A."/>
            <person name="Glavina del Rio T."/>
            <person name="Dalin E."/>
            <person name="Tice H."/>
            <person name="Bruce D."/>
            <person name="Goodwin L."/>
            <person name="Pitluck S."/>
            <person name="Kyrpides N."/>
            <person name="Mavromatis K."/>
            <person name="Ivanova N."/>
            <person name="Mikhailova N."/>
            <person name="Sims D."/>
            <person name="Meinche L."/>
            <person name="Brettin T."/>
            <person name="Detter J.C."/>
            <person name="Han C."/>
            <person name="Larimer F."/>
            <person name="Land M."/>
            <person name="Hauser L."/>
            <person name="Markowitz V."/>
            <person name="Cheng J.-F."/>
            <person name="Hugenholtz P."/>
            <person name="Woyke T."/>
            <person name="Wu D."/>
            <person name="Spring S."/>
            <person name="Klenk H.-P."/>
            <person name="Eisen J.A."/>
        </authorList>
    </citation>
    <scope>NUCLEOTIDE SEQUENCE [LARGE SCALE GENOMIC DNA]</scope>
    <source>
        <strain evidence="2">ATCC 43595 / DSM 2588 / LMG 13176 / NBRC 15968 / NCIMB 11800 / UQM 2034</strain>
    </source>
</reference>
<proteinExistence type="predicted"/>
<dbReference type="KEGG" id="cpi:Cpin_4649"/>
<protein>
    <submittedName>
        <fullName evidence="1">Uncharacterized protein</fullName>
    </submittedName>
</protein>
<dbReference type="Proteomes" id="UP000002215">
    <property type="component" value="Chromosome"/>
</dbReference>